<accession>A0A2N7L547</accession>
<feature type="domain" description="DUF3601" evidence="1">
    <location>
        <begin position="22"/>
        <end position="93"/>
    </location>
</feature>
<dbReference type="RefSeq" id="WP_277869486.1">
    <property type="nucleotide sequence ID" value="NZ_MCYQ01000046.1"/>
</dbReference>
<dbReference type="Gene3D" id="2.30.30.350">
    <property type="entry name" value="mobile metagenome of vibrio cholerae. Integron cassette protein vch_cass4"/>
    <property type="match status" value="1"/>
</dbReference>
<proteinExistence type="predicted"/>
<dbReference type="EMBL" id="MDAL01000055">
    <property type="protein sequence ID" value="PMN88571.1"/>
    <property type="molecule type" value="Genomic_DNA"/>
</dbReference>
<comment type="caution">
    <text evidence="2">The sequence shown here is derived from an EMBL/GenBank/DDBJ whole genome shotgun (WGS) entry which is preliminary data.</text>
</comment>
<gene>
    <name evidence="2" type="ORF">BCT23_23990</name>
</gene>
<evidence type="ECO:0000313" key="2">
    <source>
        <dbReference type="EMBL" id="PMN88571.1"/>
    </source>
</evidence>
<dbReference type="Pfam" id="PF12208">
    <property type="entry name" value="DUF3601"/>
    <property type="match status" value="1"/>
</dbReference>
<sequence length="100" mass="11696">MLSGVGIDRGYLQENYQIFEAGCSYRVLNGFSDYRRMRYKKGDELTFIGSNFVPYEDGLSLFFSFKGNERQIMLCVREGFQINIAHNLSSYFERVHSNPR</sequence>
<dbReference type="AlphaFoldDB" id="A0A2N7L547"/>
<evidence type="ECO:0000313" key="3">
    <source>
        <dbReference type="Proteomes" id="UP000235387"/>
    </source>
</evidence>
<name>A0A2N7L547_9GAMM</name>
<dbReference type="Proteomes" id="UP000235387">
    <property type="component" value="Unassembled WGS sequence"/>
</dbReference>
<dbReference type="InterPro" id="IPR022020">
    <property type="entry name" value="DUF3601"/>
</dbReference>
<organism evidence="2 3">
    <name type="scientific">Enterovibrio norvegicus</name>
    <dbReference type="NCBI Taxonomy" id="188144"/>
    <lineage>
        <taxon>Bacteria</taxon>
        <taxon>Pseudomonadati</taxon>
        <taxon>Pseudomonadota</taxon>
        <taxon>Gammaproteobacteria</taxon>
        <taxon>Vibrionales</taxon>
        <taxon>Vibrionaceae</taxon>
        <taxon>Enterovibrio</taxon>
    </lineage>
</organism>
<evidence type="ECO:0000259" key="1">
    <source>
        <dbReference type="Pfam" id="PF12208"/>
    </source>
</evidence>
<reference evidence="3" key="1">
    <citation type="submission" date="2016-07" db="EMBL/GenBank/DDBJ databases">
        <title>Nontailed viruses are major unrecognized killers of bacteria in the ocean.</title>
        <authorList>
            <person name="Kauffman K."/>
            <person name="Hussain F."/>
            <person name="Yang J."/>
            <person name="Arevalo P."/>
            <person name="Brown J."/>
            <person name="Cutler M."/>
            <person name="Kelly L."/>
            <person name="Polz M.F."/>
        </authorList>
    </citation>
    <scope>NUCLEOTIDE SEQUENCE [LARGE SCALE GENOMIC DNA]</scope>
    <source>
        <strain evidence="3">10N.261.45.A10</strain>
    </source>
</reference>
<protein>
    <recommendedName>
        <fullName evidence="1">DUF3601 domain-containing protein</fullName>
    </recommendedName>
</protein>